<dbReference type="AlphaFoldDB" id="A0AAV7LZ15"/>
<keyword evidence="2" id="KW-1185">Reference proteome</keyword>
<accession>A0AAV7LZ15</accession>
<evidence type="ECO:0000313" key="1">
    <source>
        <dbReference type="EMBL" id="KAJ1095599.1"/>
    </source>
</evidence>
<gene>
    <name evidence="1" type="ORF">NDU88_000758</name>
</gene>
<organism evidence="1 2">
    <name type="scientific">Pleurodeles waltl</name>
    <name type="common">Iberian ribbed newt</name>
    <dbReference type="NCBI Taxonomy" id="8319"/>
    <lineage>
        <taxon>Eukaryota</taxon>
        <taxon>Metazoa</taxon>
        <taxon>Chordata</taxon>
        <taxon>Craniata</taxon>
        <taxon>Vertebrata</taxon>
        <taxon>Euteleostomi</taxon>
        <taxon>Amphibia</taxon>
        <taxon>Batrachia</taxon>
        <taxon>Caudata</taxon>
        <taxon>Salamandroidea</taxon>
        <taxon>Salamandridae</taxon>
        <taxon>Pleurodelinae</taxon>
        <taxon>Pleurodeles</taxon>
    </lineage>
</organism>
<protein>
    <submittedName>
        <fullName evidence="1">Uncharacterized protein</fullName>
    </submittedName>
</protein>
<dbReference type="EMBL" id="JANPWB010000014">
    <property type="protein sequence ID" value="KAJ1095599.1"/>
    <property type="molecule type" value="Genomic_DNA"/>
</dbReference>
<evidence type="ECO:0000313" key="2">
    <source>
        <dbReference type="Proteomes" id="UP001066276"/>
    </source>
</evidence>
<reference evidence="1" key="1">
    <citation type="journal article" date="2022" name="bioRxiv">
        <title>Sequencing and chromosome-scale assembly of the giantPleurodeles waltlgenome.</title>
        <authorList>
            <person name="Brown T."/>
            <person name="Elewa A."/>
            <person name="Iarovenko S."/>
            <person name="Subramanian E."/>
            <person name="Araus A.J."/>
            <person name="Petzold A."/>
            <person name="Susuki M."/>
            <person name="Suzuki K.-i.T."/>
            <person name="Hayashi T."/>
            <person name="Toyoda A."/>
            <person name="Oliveira C."/>
            <person name="Osipova E."/>
            <person name="Leigh N.D."/>
            <person name="Simon A."/>
            <person name="Yun M.H."/>
        </authorList>
    </citation>
    <scope>NUCLEOTIDE SEQUENCE</scope>
    <source>
        <strain evidence="1">20211129_DDA</strain>
        <tissue evidence="1">Liver</tissue>
    </source>
</reference>
<dbReference type="Proteomes" id="UP001066276">
    <property type="component" value="Chromosome 10"/>
</dbReference>
<sequence>MCRASHIPGFFCGPTAEGSSPGFIFKTSVFATISVCEESATVASEPPPLCTPVSCGRDHIRGQSAMSEACHPFYTSAAIFHRK</sequence>
<name>A0AAV7LZ15_PLEWA</name>
<comment type="caution">
    <text evidence="1">The sequence shown here is derived from an EMBL/GenBank/DDBJ whole genome shotgun (WGS) entry which is preliminary data.</text>
</comment>
<proteinExistence type="predicted"/>